<gene>
    <name evidence="2" type="ORF">OBBRIDRAFT_210293</name>
</gene>
<accession>A0A8E2DIC6</accession>
<dbReference type="EMBL" id="KV722515">
    <property type="protein sequence ID" value="OCH86724.1"/>
    <property type="molecule type" value="Genomic_DNA"/>
</dbReference>
<protein>
    <submittedName>
        <fullName evidence="2">Uncharacterized protein</fullName>
    </submittedName>
</protein>
<keyword evidence="1" id="KW-0472">Membrane</keyword>
<evidence type="ECO:0000313" key="3">
    <source>
        <dbReference type="Proteomes" id="UP000250043"/>
    </source>
</evidence>
<keyword evidence="1" id="KW-1133">Transmembrane helix</keyword>
<keyword evidence="1" id="KW-0812">Transmembrane</keyword>
<evidence type="ECO:0000313" key="2">
    <source>
        <dbReference type="EMBL" id="OCH86724.1"/>
    </source>
</evidence>
<reference evidence="2 3" key="1">
    <citation type="submission" date="2016-07" db="EMBL/GenBank/DDBJ databases">
        <title>Draft genome of the white-rot fungus Obba rivulosa 3A-2.</title>
        <authorList>
            <consortium name="DOE Joint Genome Institute"/>
            <person name="Miettinen O."/>
            <person name="Riley R."/>
            <person name="Acob R."/>
            <person name="Barry K."/>
            <person name="Cullen D."/>
            <person name="De Vries R."/>
            <person name="Hainaut M."/>
            <person name="Hatakka A."/>
            <person name="Henrissat B."/>
            <person name="Hilden K."/>
            <person name="Kuo R."/>
            <person name="Labutti K."/>
            <person name="Lipzen A."/>
            <person name="Makela M.R."/>
            <person name="Sandor L."/>
            <person name="Spatafora J.W."/>
            <person name="Grigoriev I.V."/>
            <person name="Hibbett D.S."/>
        </authorList>
    </citation>
    <scope>NUCLEOTIDE SEQUENCE [LARGE SCALE GENOMIC DNA]</scope>
    <source>
        <strain evidence="2 3">3A-2</strain>
    </source>
</reference>
<evidence type="ECO:0000256" key="1">
    <source>
        <dbReference type="SAM" id="Phobius"/>
    </source>
</evidence>
<dbReference type="AlphaFoldDB" id="A0A8E2DIC6"/>
<dbReference type="Proteomes" id="UP000250043">
    <property type="component" value="Unassembled WGS sequence"/>
</dbReference>
<organism evidence="2 3">
    <name type="scientific">Obba rivulosa</name>
    <dbReference type="NCBI Taxonomy" id="1052685"/>
    <lineage>
        <taxon>Eukaryota</taxon>
        <taxon>Fungi</taxon>
        <taxon>Dikarya</taxon>
        <taxon>Basidiomycota</taxon>
        <taxon>Agaricomycotina</taxon>
        <taxon>Agaricomycetes</taxon>
        <taxon>Polyporales</taxon>
        <taxon>Gelatoporiaceae</taxon>
        <taxon>Obba</taxon>
    </lineage>
</organism>
<feature type="transmembrane region" description="Helical" evidence="1">
    <location>
        <begin position="154"/>
        <end position="174"/>
    </location>
</feature>
<proteinExistence type="predicted"/>
<dbReference type="OrthoDB" id="1663137at2759"/>
<sequence length="176" mass="18976">MTTTQYKIIHFDSCISSQAASLHSLCSFPHFVSNTHIFSASNENGSAPAALADLIEEPDLGVGRPPPPGSLSRSLRYRLERALVSAFFALWSLFPVEFPKLVGAGANMAWHIVMMRRVAAGREVDYSVGGLGAVVRMWLWTAPASETIAATQDIWDSWVVMGLVGVVIGLVVGMSV</sequence>
<keyword evidence="3" id="KW-1185">Reference proteome</keyword>
<name>A0A8E2DIC6_9APHY</name>